<dbReference type="CDD" id="cd03353">
    <property type="entry name" value="LbH_GlmU_C"/>
    <property type="match status" value="1"/>
</dbReference>
<evidence type="ECO:0000256" key="9">
    <source>
        <dbReference type="ARBA" id="ARBA00022842"/>
    </source>
</evidence>
<evidence type="ECO:0000256" key="10">
    <source>
        <dbReference type="ARBA" id="ARBA00022960"/>
    </source>
</evidence>
<evidence type="ECO:0000256" key="5">
    <source>
        <dbReference type="ARBA" id="ARBA00022679"/>
    </source>
</evidence>
<dbReference type="KEGG" id="kct:CDEE_0253"/>
<dbReference type="GO" id="GO:0008360">
    <property type="term" value="P:regulation of cell shape"/>
    <property type="evidence" value="ECO:0007669"/>
    <property type="project" value="UniProtKB-KW"/>
</dbReference>
<organism evidence="20 21">
    <name type="scientific">Candidatus Kinetoplastidibacterium crithidiae TCC036E</name>
    <dbReference type="NCBI Taxonomy" id="1208918"/>
    <lineage>
        <taxon>Bacteria</taxon>
        <taxon>Pseudomonadati</taxon>
        <taxon>Pseudomonadota</taxon>
        <taxon>Betaproteobacteria</taxon>
        <taxon>Candidatus Kinetoplastidibacterium</taxon>
    </lineage>
</organism>
<dbReference type="Pfam" id="PF14602">
    <property type="entry name" value="Hexapep_2"/>
    <property type="match status" value="1"/>
</dbReference>
<dbReference type="SUPFAM" id="SSF53448">
    <property type="entry name" value="Nucleotide-diphospho-sugar transferases"/>
    <property type="match status" value="1"/>
</dbReference>
<dbReference type="GO" id="GO:0009245">
    <property type="term" value="P:lipid A biosynthetic process"/>
    <property type="evidence" value="ECO:0007669"/>
    <property type="project" value="UniProtKB-UniRule"/>
</dbReference>
<evidence type="ECO:0000256" key="6">
    <source>
        <dbReference type="ARBA" id="ARBA00022695"/>
    </source>
</evidence>
<feature type="binding site" evidence="18">
    <location>
        <position position="229"/>
    </location>
    <ligand>
        <name>UDP-N-acetyl-alpha-D-glucosamine</name>
        <dbReference type="ChEBI" id="CHEBI:57705"/>
    </ligand>
</feature>
<evidence type="ECO:0000256" key="2">
    <source>
        <dbReference type="ARBA" id="ARBA00007707"/>
    </source>
</evidence>
<sequence>MLNVVILAAGLGTRMQSNIPKVLHNLAGRPILGYVLDSALALNPTTITIVVGKESGQIKSFIGNFSKNINIVIQSEQLGTGHAFKQSIPNLLDCPDNYSSTLVLYGDVPLVRTATMDRLLKSCKNGLSILTSFLNDPNGYGRIIRDHNGCIKKIVEHKDANNVELNIKEINTGIIAAPTSMLIKWISKLTNNNMQGEYYLTDIVDMAVSEGLFVDSRFPDDYWEILGINNHIQQVKLERIWQEEQARVLMDAGVTLSDYKRIDIRGSLKCSKDVFIDVGCIFEGNVQLGSNVKIGPYCVLKDVNIADNVIIEAYSHLSSVTLGAGVQVGPFSRLCKGVNIGSNSKIGNFVEIKNSVFGKNSKANHLTYIGDSHIGSNVNIGAGTITCNYDGLNKHQTIIEDNAFIGSSSQLVAPVKVGAGATLGAGTTLTHDAPADQLTLSRTRQFSVVNWRRPGK</sequence>
<feature type="binding site" evidence="18">
    <location>
        <begin position="7"/>
        <end position="10"/>
    </location>
    <ligand>
        <name>UDP-N-acetyl-alpha-D-glucosamine</name>
        <dbReference type="ChEBI" id="CHEBI:57705"/>
    </ligand>
</feature>
<evidence type="ECO:0000256" key="7">
    <source>
        <dbReference type="ARBA" id="ARBA00022723"/>
    </source>
</evidence>
<dbReference type="Gene3D" id="3.90.550.10">
    <property type="entry name" value="Spore Coat Polysaccharide Biosynthesis Protein SpsA, Chain A"/>
    <property type="match status" value="1"/>
</dbReference>
<dbReference type="UniPathway" id="UPA00113">
    <property type="reaction ID" value="UER00532"/>
</dbReference>
<name>M1M5A0_9PROT</name>
<dbReference type="SUPFAM" id="SSF51161">
    <property type="entry name" value="Trimeric LpxA-like enzymes"/>
    <property type="match status" value="1"/>
</dbReference>
<evidence type="ECO:0000256" key="14">
    <source>
        <dbReference type="ARBA" id="ARBA00023316"/>
    </source>
</evidence>
<dbReference type="PATRIC" id="fig|1208918.3.peg.37"/>
<feature type="binding site" evidence="18">
    <location>
        <position position="425"/>
    </location>
    <ligand>
        <name>acetyl-CoA</name>
        <dbReference type="ChEBI" id="CHEBI:57288"/>
    </ligand>
</feature>
<feature type="binding site" evidence="18">
    <location>
        <position position="382"/>
    </location>
    <ligand>
        <name>acetyl-CoA</name>
        <dbReference type="ChEBI" id="CHEBI:57288"/>
    </ligand>
</feature>
<keyword evidence="9 18" id="KW-0460">Magnesium</keyword>
<dbReference type="Proteomes" id="UP000011686">
    <property type="component" value="Chromosome"/>
</dbReference>
<dbReference type="GO" id="GO:0071555">
    <property type="term" value="P:cell wall organization"/>
    <property type="evidence" value="ECO:0007669"/>
    <property type="project" value="UniProtKB-KW"/>
</dbReference>
<proteinExistence type="inferred from homology"/>
<evidence type="ECO:0000313" key="21">
    <source>
        <dbReference type="Proteomes" id="UP000011686"/>
    </source>
</evidence>
<dbReference type="PROSITE" id="PS00101">
    <property type="entry name" value="HEXAPEP_TRANSFERASES"/>
    <property type="match status" value="1"/>
</dbReference>
<feature type="region of interest" description="N-acetyltransferase" evidence="18">
    <location>
        <begin position="253"/>
        <end position="456"/>
    </location>
</feature>
<keyword evidence="12 18" id="KW-0511">Multifunctional enzyme</keyword>
<evidence type="ECO:0000256" key="18">
    <source>
        <dbReference type="HAMAP-Rule" id="MF_01631"/>
    </source>
</evidence>
<dbReference type="GO" id="GO:0019134">
    <property type="term" value="F:glucosamine-1-phosphate N-acetyltransferase activity"/>
    <property type="evidence" value="ECO:0007669"/>
    <property type="project" value="UniProtKB-UniRule"/>
</dbReference>
<dbReference type="InterPro" id="IPR050065">
    <property type="entry name" value="GlmU-like"/>
</dbReference>
<comment type="similarity">
    <text evidence="2 18">In the C-terminal section; belongs to the transferase hexapeptide repeat family.</text>
</comment>
<evidence type="ECO:0000256" key="1">
    <source>
        <dbReference type="ARBA" id="ARBA00004496"/>
    </source>
</evidence>
<keyword evidence="4 18" id="KW-0963">Cytoplasm</keyword>
<reference evidence="20 21" key="1">
    <citation type="journal article" date="2013" name="Genome Biol. Evol.">
        <title>Genome evolution and phylogenomic analysis of candidatus kinetoplastibacterium, the betaproteobacterial endosymbionts of strigomonas and angomonas.</title>
        <authorList>
            <person name="Alves J.M."/>
            <person name="Serrano M.G."/>
            <person name="Maia da Silva F."/>
            <person name="Voegtly L.J."/>
            <person name="Matveyev A.V."/>
            <person name="Teixeira M.M."/>
            <person name="Camargo E.P."/>
            <person name="Buck G.A."/>
        </authorList>
    </citation>
    <scope>NUCLEOTIDE SEQUENCE [LARGE SCALE GENOMIC DNA]</scope>
    <source>
        <strain evidence="20 21">TCC036E</strain>
    </source>
</reference>
<dbReference type="InterPro" id="IPR025877">
    <property type="entry name" value="MobA-like_NTP_Trfase"/>
</dbReference>
<comment type="pathway">
    <text evidence="18">Bacterial outer membrane biogenesis; LPS lipid A biosynthesis.</text>
</comment>
<evidence type="ECO:0000256" key="8">
    <source>
        <dbReference type="ARBA" id="ARBA00022737"/>
    </source>
</evidence>
<comment type="caution">
    <text evidence="18">Lacks conserved residue(s) required for the propagation of feature annotation.</text>
</comment>
<keyword evidence="6 18" id="KW-0548">Nucleotidyltransferase</keyword>
<comment type="function">
    <text evidence="17 18">Catalyzes the last two sequential reactions in the de novo biosynthetic pathway for UDP-N-acetylglucosamine (UDP-GlcNAc). The C-terminal domain catalyzes the transfer of acetyl group from acetyl coenzyme A to glucosamine-1-phosphate (GlcN-1-P) to produce N-acetylglucosamine-1-phosphate (GlcNAc-1-P), which is converted into UDP-GlcNAc by the transfer of uridine 5-monophosphate (from uridine 5-triphosphate), a reaction catalyzed by the N-terminal domain.</text>
</comment>
<protein>
    <recommendedName>
        <fullName evidence="18">Bifunctional protein GlmU</fullName>
    </recommendedName>
    <domain>
        <recommendedName>
            <fullName evidence="18">UDP-N-acetylglucosamine pyrophosphorylase</fullName>
            <ecNumber evidence="18">2.7.7.23</ecNumber>
        </recommendedName>
        <alternativeName>
            <fullName evidence="18">N-acetylglucosamine-1-phosphate uridyltransferase</fullName>
        </alternativeName>
    </domain>
    <domain>
        <recommendedName>
            <fullName evidence="18">Glucosamine-1-phosphate N-acetyltransferase</fullName>
            <ecNumber evidence="18">2.3.1.157</ecNumber>
        </recommendedName>
    </domain>
</protein>
<feature type="binding site" evidence="18">
    <location>
        <position position="141"/>
    </location>
    <ligand>
        <name>UDP-N-acetyl-alpha-D-glucosamine</name>
        <dbReference type="ChEBI" id="CHEBI:57705"/>
    </ligand>
</feature>
<feature type="binding site" evidence="18">
    <location>
        <begin position="388"/>
        <end position="389"/>
    </location>
    <ligand>
        <name>acetyl-CoA</name>
        <dbReference type="ChEBI" id="CHEBI:57288"/>
    </ligand>
</feature>
<feature type="binding site" evidence="18">
    <location>
        <position position="171"/>
    </location>
    <ligand>
        <name>UDP-N-acetyl-alpha-D-glucosamine</name>
        <dbReference type="ChEBI" id="CHEBI:57705"/>
    </ligand>
</feature>
<evidence type="ECO:0000256" key="13">
    <source>
        <dbReference type="ARBA" id="ARBA00023315"/>
    </source>
</evidence>
<feature type="binding site" evidence="18">
    <location>
        <begin position="105"/>
        <end position="107"/>
    </location>
    <ligand>
        <name>UDP-N-acetyl-alpha-D-glucosamine</name>
        <dbReference type="ChEBI" id="CHEBI:57705"/>
    </ligand>
</feature>
<dbReference type="eggNOG" id="COG1207">
    <property type="taxonomic scope" value="Bacteria"/>
</dbReference>
<dbReference type="HOGENOM" id="CLU_029499_15_2_4"/>
<dbReference type="STRING" id="1208918.CDEE_0253"/>
<dbReference type="GO" id="GO:0000902">
    <property type="term" value="P:cell morphogenesis"/>
    <property type="evidence" value="ECO:0007669"/>
    <property type="project" value="UniProtKB-UniRule"/>
</dbReference>
<evidence type="ECO:0000256" key="17">
    <source>
        <dbReference type="ARBA" id="ARBA00049628"/>
    </source>
</evidence>
<dbReference type="PANTHER" id="PTHR43584:SF3">
    <property type="entry name" value="BIFUNCTIONAL PROTEIN GLMU"/>
    <property type="match status" value="1"/>
</dbReference>
<dbReference type="RefSeq" id="WP_015238881.1">
    <property type="nucleotide sequence ID" value="NC_020283.1"/>
</dbReference>
<comment type="subcellular location">
    <subcellularLocation>
        <location evidence="1 18">Cytoplasm</location>
    </subcellularLocation>
</comment>
<dbReference type="AlphaFoldDB" id="M1M5A0"/>
<dbReference type="EMBL" id="CP003804">
    <property type="protein sequence ID" value="AGF47340.1"/>
    <property type="molecule type" value="Genomic_DNA"/>
</dbReference>
<dbReference type="HAMAP" id="MF_01631">
    <property type="entry name" value="GlmU"/>
    <property type="match status" value="1"/>
</dbReference>
<evidence type="ECO:0000256" key="12">
    <source>
        <dbReference type="ARBA" id="ARBA00023268"/>
    </source>
</evidence>
<dbReference type="CDD" id="cd02540">
    <property type="entry name" value="GT2_GlmU_N_bac"/>
    <property type="match status" value="1"/>
</dbReference>
<feature type="binding site" evidence="18">
    <location>
        <position position="156"/>
    </location>
    <ligand>
        <name>UDP-N-acetyl-alpha-D-glucosamine</name>
        <dbReference type="ChEBI" id="CHEBI:57705"/>
    </ligand>
</feature>
<feature type="binding site" evidence="18">
    <location>
        <position position="353"/>
    </location>
    <ligand>
        <name>UDP-N-acetyl-alpha-D-glucosamine</name>
        <dbReference type="ChEBI" id="CHEBI:57705"/>
    </ligand>
</feature>
<dbReference type="Pfam" id="PF12804">
    <property type="entry name" value="NTP_transf_3"/>
    <property type="match status" value="1"/>
</dbReference>
<keyword evidence="14 18" id="KW-0961">Cell wall biogenesis/degradation</keyword>
<dbReference type="GO" id="GO:0003977">
    <property type="term" value="F:UDP-N-acetylglucosamine diphosphorylase activity"/>
    <property type="evidence" value="ECO:0007669"/>
    <property type="project" value="UniProtKB-UniRule"/>
</dbReference>
<keyword evidence="5 18" id="KW-0808">Transferase</keyword>
<dbReference type="InterPro" id="IPR029044">
    <property type="entry name" value="Nucleotide-diphossugar_trans"/>
</dbReference>
<comment type="catalytic activity">
    <reaction evidence="15 18">
        <text>alpha-D-glucosamine 1-phosphate + acetyl-CoA = N-acetyl-alpha-D-glucosamine 1-phosphate + CoA + H(+)</text>
        <dbReference type="Rhea" id="RHEA:13725"/>
        <dbReference type="ChEBI" id="CHEBI:15378"/>
        <dbReference type="ChEBI" id="CHEBI:57287"/>
        <dbReference type="ChEBI" id="CHEBI:57288"/>
        <dbReference type="ChEBI" id="CHEBI:57776"/>
        <dbReference type="ChEBI" id="CHEBI:58516"/>
        <dbReference type="EC" id="2.3.1.157"/>
    </reaction>
</comment>
<dbReference type="GO" id="GO:0006048">
    <property type="term" value="P:UDP-N-acetylglucosamine biosynthetic process"/>
    <property type="evidence" value="ECO:0007669"/>
    <property type="project" value="UniProtKB-UniPathway"/>
</dbReference>
<feature type="binding site" evidence="18">
    <location>
        <position position="368"/>
    </location>
    <ligand>
        <name>UDP-N-acetyl-alpha-D-glucosamine</name>
        <dbReference type="ChEBI" id="CHEBI:57705"/>
    </ligand>
</feature>
<feature type="region of interest" description="Linker" evidence="18">
    <location>
        <begin position="232"/>
        <end position="252"/>
    </location>
</feature>
<feature type="binding site" evidence="18">
    <location>
        <position position="74"/>
    </location>
    <ligand>
        <name>UDP-N-acetyl-alpha-D-glucosamine</name>
        <dbReference type="ChEBI" id="CHEBI:57705"/>
    </ligand>
</feature>
<comment type="subunit">
    <text evidence="18">Homotrimer.</text>
</comment>
<comment type="catalytic activity">
    <reaction evidence="16 18">
        <text>N-acetyl-alpha-D-glucosamine 1-phosphate + UTP + H(+) = UDP-N-acetyl-alpha-D-glucosamine + diphosphate</text>
        <dbReference type="Rhea" id="RHEA:13509"/>
        <dbReference type="ChEBI" id="CHEBI:15378"/>
        <dbReference type="ChEBI" id="CHEBI:33019"/>
        <dbReference type="ChEBI" id="CHEBI:46398"/>
        <dbReference type="ChEBI" id="CHEBI:57705"/>
        <dbReference type="ChEBI" id="CHEBI:57776"/>
        <dbReference type="EC" id="2.7.7.23"/>
    </reaction>
</comment>
<keyword evidence="11 18" id="KW-0573">Peptidoglycan synthesis</keyword>
<dbReference type="EC" id="2.7.7.23" evidence="18"/>
<comment type="pathway">
    <text evidence="18">Nucleotide-sugar biosynthesis; UDP-N-acetyl-alpha-D-glucosamine biosynthesis; UDP-N-acetyl-alpha-D-glucosamine from N-acetyl-alpha-D-glucosamine 1-phosphate: step 1/1.</text>
</comment>
<comment type="cofactor">
    <cofactor evidence="18">
        <name>Mg(2+)</name>
        <dbReference type="ChEBI" id="CHEBI:18420"/>
    </cofactor>
    <text evidence="18">Binds 1 Mg(2+) ion per subunit.</text>
</comment>
<evidence type="ECO:0000256" key="16">
    <source>
        <dbReference type="ARBA" id="ARBA00048493"/>
    </source>
</evidence>
<dbReference type="NCBIfam" id="TIGR01173">
    <property type="entry name" value="glmU"/>
    <property type="match status" value="1"/>
</dbReference>
<evidence type="ECO:0000256" key="11">
    <source>
        <dbReference type="ARBA" id="ARBA00022984"/>
    </source>
</evidence>
<evidence type="ECO:0000256" key="4">
    <source>
        <dbReference type="ARBA" id="ARBA00022490"/>
    </source>
</evidence>
<feature type="binding site" evidence="18">
    <location>
        <position position="379"/>
    </location>
    <ligand>
        <name>UDP-N-acetyl-alpha-D-glucosamine</name>
        <dbReference type="ChEBI" id="CHEBI:57705"/>
    </ligand>
</feature>
<dbReference type="InterPro" id="IPR011004">
    <property type="entry name" value="Trimer_LpxA-like_sf"/>
</dbReference>
<gene>
    <name evidence="18" type="primary">glmU</name>
    <name evidence="20" type="ORF">CDEE_0253</name>
</gene>
<dbReference type="GO" id="GO:0005737">
    <property type="term" value="C:cytoplasm"/>
    <property type="evidence" value="ECO:0007669"/>
    <property type="project" value="UniProtKB-SubCell"/>
</dbReference>
<dbReference type="InterPro" id="IPR018357">
    <property type="entry name" value="Hexapep_transf_CS"/>
</dbReference>
<feature type="binding site" evidence="18">
    <location>
        <position position="229"/>
    </location>
    <ligand>
        <name>Mg(2+)</name>
        <dbReference type="ChEBI" id="CHEBI:18420"/>
    </ligand>
</feature>
<feature type="binding site" evidence="18">
    <location>
        <position position="442"/>
    </location>
    <ligand>
        <name>acetyl-CoA</name>
        <dbReference type="ChEBI" id="CHEBI:57288"/>
    </ligand>
</feature>
<feature type="binding site" evidence="18">
    <location>
        <begin position="79"/>
        <end position="80"/>
    </location>
    <ligand>
        <name>UDP-N-acetyl-alpha-D-glucosamine</name>
        <dbReference type="ChEBI" id="CHEBI:57705"/>
    </ligand>
</feature>
<comment type="pathway">
    <text evidence="18">Nucleotide-sugar biosynthesis; UDP-N-acetyl-alpha-D-glucosamine biosynthesis; N-acetyl-alpha-D-glucosamine 1-phosphate from alpha-D-glucosamine 6-phosphate (route II): step 2/2.</text>
</comment>
<dbReference type="InterPro" id="IPR038009">
    <property type="entry name" value="GlmU_C_LbH"/>
</dbReference>
<evidence type="ECO:0000256" key="3">
    <source>
        <dbReference type="ARBA" id="ARBA00007947"/>
    </source>
</evidence>
<evidence type="ECO:0000256" key="15">
    <source>
        <dbReference type="ARBA" id="ARBA00048247"/>
    </source>
</evidence>
<evidence type="ECO:0000313" key="20">
    <source>
        <dbReference type="EMBL" id="AGF47340.1"/>
    </source>
</evidence>
<feature type="binding site" evidence="18">
    <location>
        <position position="407"/>
    </location>
    <ligand>
        <name>acetyl-CoA</name>
        <dbReference type="ChEBI" id="CHEBI:57288"/>
    </ligand>
</feature>
<feature type="active site" description="Proton acceptor" evidence="18">
    <location>
        <position position="365"/>
    </location>
</feature>
<dbReference type="UniPathway" id="UPA00973"/>
<keyword evidence="13 18" id="KW-0012">Acyltransferase</keyword>
<dbReference type="GO" id="GO:0009252">
    <property type="term" value="P:peptidoglycan biosynthetic process"/>
    <property type="evidence" value="ECO:0007669"/>
    <property type="project" value="UniProtKB-UniRule"/>
</dbReference>
<accession>M1M5A0</accession>
<keyword evidence="7 18" id="KW-0479">Metal-binding</keyword>
<dbReference type="PANTHER" id="PTHR43584">
    <property type="entry name" value="NUCLEOTIDYL TRANSFERASE"/>
    <property type="match status" value="1"/>
</dbReference>
<keyword evidence="8 18" id="KW-0677">Repeat</keyword>
<evidence type="ECO:0000259" key="19">
    <source>
        <dbReference type="Pfam" id="PF12804"/>
    </source>
</evidence>
<feature type="region of interest" description="Pyrophosphorylase" evidence="18">
    <location>
        <begin position="1"/>
        <end position="231"/>
    </location>
</feature>
<dbReference type="GO" id="GO:0000287">
    <property type="term" value="F:magnesium ion binding"/>
    <property type="evidence" value="ECO:0007669"/>
    <property type="project" value="UniProtKB-UniRule"/>
</dbReference>
<keyword evidence="10 18" id="KW-0133">Cell shape</keyword>
<comment type="similarity">
    <text evidence="3 18">In the N-terminal section; belongs to the N-acetylglucosamine-1-phosphate uridyltransferase family.</text>
</comment>
<dbReference type="Gene3D" id="2.160.10.10">
    <property type="entry name" value="Hexapeptide repeat proteins"/>
    <property type="match status" value="1"/>
</dbReference>
<feature type="binding site" evidence="18">
    <location>
        <position position="21"/>
    </location>
    <ligand>
        <name>UDP-N-acetyl-alpha-D-glucosamine</name>
        <dbReference type="ChEBI" id="CHEBI:57705"/>
    </ligand>
</feature>
<dbReference type="InterPro" id="IPR005882">
    <property type="entry name" value="Bifunctional_GlmU"/>
</dbReference>
<dbReference type="EC" id="2.3.1.157" evidence="18"/>
<feature type="binding site" evidence="18">
    <location>
        <position position="107"/>
    </location>
    <ligand>
        <name>Mg(2+)</name>
        <dbReference type="ChEBI" id="CHEBI:18420"/>
    </ligand>
</feature>
<keyword evidence="21" id="KW-1185">Reference proteome</keyword>
<feature type="domain" description="MobA-like NTP transferase" evidence="19">
    <location>
        <begin position="4"/>
        <end position="124"/>
    </location>
</feature>
<dbReference type="InterPro" id="IPR001451">
    <property type="entry name" value="Hexapep"/>
</dbReference>
<dbReference type="Pfam" id="PF00132">
    <property type="entry name" value="Hexapep"/>
    <property type="match status" value="1"/>
</dbReference>
<dbReference type="GO" id="GO:0016020">
    <property type="term" value="C:membrane"/>
    <property type="evidence" value="ECO:0007669"/>
    <property type="project" value="GOC"/>
</dbReference>